<feature type="transmembrane region" description="Helical" evidence="3">
    <location>
        <begin position="20"/>
        <end position="42"/>
    </location>
</feature>
<dbReference type="CDD" id="cd17546">
    <property type="entry name" value="REC_hyHK_CKI1_RcsC-like"/>
    <property type="match status" value="1"/>
</dbReference>
<dbReference type="PROSITE" id="PS50109">
    <property type="entry name" value="HIS_KIN"/>
    <property type="match status" value="1"/>
</dbReference>
<gene>
    <name evidence="6" type="ORF">BSTOLATCC_MIC29601</name>
</gene>
<feature type="domain" description="Response regulatory" evidence="5">
    <location>
        <begin position="586"/>
        <end position="711"/>
    </location>
</feature>
<comment type="caution">
    <text evidence="6">The sequence shown here is derived from an EMBL/GenBank/DDBJ whole genome shotgun (WGS) entry which is preliminary data.</text>
</comment>
<dbReference type="Gene3D" id="3.30.565.10">
    <property type="entry name" value="Histidine kinase-like ATPase, C-terminal domain"/>
    <property type="match status" value="1"/>
</dbReference>
<dbReference type="PANTHER" id="PTHR43719:SF28">
    <property type="entry name" value="PEROXIDE STRESS-ACTIVATED HISTIDINE KINASE MAK1-RELATED"/>
    <property type="match status" value="1"/>
</dbReference>
<feature type="domain" description="Histidine kinase" evidence="4">
    <location>
        <begin position="331"/>
        <end position="550"/>
    </location>
</feature>
<dbReference type="InterPro" id="IPR005467">
    <property type="entry name" value="His_kinase_dom"/>
</dbReference>
<evidence type="ECO:0000313" key="7">
    <source>
        <dbReference type="Proteomes" id="UP001162131"/>
    </source>
</evidence>
<dbReference type="InterPro" id="IPR050956">
    <property type="entry name" value="2C_system_His_kinase"/>
</dbReference>
<dbReference type="InterPro" id="IPR036890">
    <property type="entry name" value="HATPase_C_sf"/>
</dbReference>
<evidence type="ECO:0000259" key="4">
    <source>
        <dbReference type="PROSITE" id="PS50109"/>
    </source>
</evidence>
<dbReference type="SMART" id="SM00448">
    <property type="entry name" value="REC"/>
    <property type="match status" value="1"/>
</dbReference>
<dbReference type="AlphaFoldDB" id="A0AAU9J8I8"/>
<reference evidence="6" key="1">
    <citation type="submission" date="2021-09" db="EMBL/GenBank/DDBJ databases">
        <authorList>
            <consortium name="AG Swart"/>
            <person name="Singh M."/>
            <person name="Singh A."/>
            <person name="Seah K."/>
            <person name="Emmerich C."/>
        </authorList>
    </citation>
    <scope>NUCLEOTIDE SEQUENCE</scope>
    <source>
        <strain evidence="6">ATCC30299</strain>
    </source>
</reference>
<dbReference type="Pfam" id="PF00072">
    <property type="entry name" value="Response_reg"/>
    <property type="match status" value="1"/>
</dbReference>
<evidence type="ECO:0000259" key="5">
    <source>
        <dbReference type="PROSITE" id="PS50110"/>
    </source>
</evidence>
<dbReference type="PROSITE" id="PS50110">
    <property type="entry name" value="RESPONSE_REGULATORY"/>
    <property type="match status" value="1"/>
</dbReference>
<dbReference type="SUPFAM" id="SSF55874">
    <property type="entry name" value="ATPase domain of HSP90 chaperone/DNA topoisomerase II/histidine kinase"/>
    <property type="match status" value="1"/>
</dbReference>
<dbReference type="SMART" id="SM00387">
    <property type="entry name" value="HATPase_c"/>
    <property type="match status" value="1"/>
</dbReference>
<organism evidence="6 7">
    <name type="scientific">Blepharisma stoltei</name>
    <dbReference type="NCBI Taxonomy" id="1481888"/>
    <lineage>
        <taxon>Eukaryota</taxon>
        <taxon>Sar</taxon>
        <taxon>Alveolata</taxon>
        <taxon>Ciliophora</taxon>
        <taxon>Postciliodesmatophora</taxon>
        <taxon>Heterotrichea</taxon>
        <taxon>Heterotrichida</taxon>
        <taxon>Blepharismidae</taxon>
        <taxon>Blepharisma</taxon>
    </lineage>
</organism>
<protein>
    <recommendedName>
        <fullName evidence="8">Histidine kinase</fullName>
    </recommendedName>
</protein>
<dbReference type="Pfam" id="PF02518">
    <property type="entry name" value="HATPase_c"/>
    <property type="match status" value="1"/>
</dbReference>
<evidence type="ECO:0000256" key="2">
    <source>
        <dbReference type="PROSITE-ProRule" id="PRU00169"/>
    </source>
</evidence>
<keyword evidence="3" id="KW-0812">Transmembrane</keyword>
<dbReference type="InterPro" id="IPR001789">
    <property type="entry name" value="Sig_transdc_resp-reg_receiver"/>
</dbReference>
<proteinExistence type="predicted"/>
<dbReference type="Gene3D" id="1.10.287.130">
    <property type="match status" value="1"/>
</dbReference>
<dbReference type="GO" id="GO:0000155">
    <property type="term" value="F:phosphorelay sensor kinase activity"/>
    <property type="evidence" value="ECO:0007669"/>
    <property type="project" value="InterPro"/>
</dbReference>
<dbReference type="CDD" id="cd00082">
    <property type="entry name" value="HisKA"/>
    <property type="match status" value="1"/>
</dbReference>
<accession>A0AAU9J8I8</accession>
<keyword evidence="3" id="KW-0472">Membrane</keyword>
<evidence type="ECO:0000256" key="3">
    <source>
        <dbReference type="SAM" id="Phobius"/>
    </source>
</evidence>
<dbReference type="InterPro" id="IPR036097">
    <property type="entry name" value="HisK_dim/P_sf"/>
</dbReference>
<evidence type="ECO:0000313" key="6">
    <source>
        <dbReference type="EMBL" id="CAG9321686.1"/>
    </source>
</evidence>
<feature type="transmembrane region" description="Helical" evidence="3">
    <location>
        <begin position="104"/>
        <end position="122"/>
    </location>
</feature>
<keyword evidence="1 2" id="KW-0597">Phosphoprotein</keyword>
<dbReference type="Proteomes" id="UP001162131">
    <property type="component" value="Unassembled WGS sequence"/>
</dbReference>
<keyword evidence="7" id="KW-1185">Reference proteome</keyword>
<evidence type="ECO:0000256" key="1">
    <source>
        <dbReference type="ARBA" id="ARBA00022553"/>
    </source>
</evidence>
<dbReference type="SUPFAM" id="SSF52172">
    <property type="entry name" value="CheY-like"/>
    <property type="match status" value="1"/>
</dbReference>
<feature type="modified residue" description="4-aspartylphosphate" evidence="2">
    <location>
        <position position="640"/>
    </location>
</feature>
<feature type="transmembrane region" description="Helical" evidence="3">
    <location>
        <begin position="48"/>
        <end position="69"/>
    </location>
</feature>
<dbReference type="SUPFAM" id="SSF47384">
    <property type="entry name" value="Homodimeric domain of signal transducing histidine kinase"/>
    <property type="match status" value="1"/>
</dbReference>
<evidence type="ECO:0008006" key="8">
    <source>
        <dbReference type="Google" id="ProtNLM"/>
    </source>
</evidence>
<dbReference type="PRINTS" id="PR00344">
    <property type="entry name" value="BCTRLSENSOR"/>
</dbReference>
<dbReference type="InterPro" id="IPR003661">
    <property type="entry name" value="HisK_dim/P_dom"/>
</dbReference>
<dbReference type="Pfam" id="PF00512">
    <property type="entry name" value="HisKA"/>
    <property type="match status" value="1"/>
</dbReference>
<dbReference type="Gene3D" id="3.40.50.2300">
    <property type="match status" value="1"/>
</dbReference>
<dbReference type="PANTHER" id="PTHR43719">
    <property type="entry name" value="TWO-COMPONENT HISTIDINE KINASE"/>
    <property type="match status" value="1"/>
</dbReference>
<keyword evidence="3" id="KW-1133">Transmembrane helix</keyword>
<dbReference type="InterPro" id="IPR011006">
    <property type="entry name" value="CheY-like_superfamily"/>
</dbReference>
<dbReference type="InterPro" id="IPR004358">
    <property type="entry name" value="Sig_transdc_His_kin-like_C"/>
</dbReference>
<dbReference type="EMBL" id="CAJZBQ010000029">
    <property type="protein sequence ID" value="CAG9321686.1"/>
    <property type="molecule type" value="Genomic_DNA"/>
</dbReference>
<sequence>MIKSIKEQWIVEEVEESYKFLISFSNFLIATSIISRVCDLIFSPSPYLFETIIPWTIMHILVTLSIKVVQSKSKNYKIAASLFYAEYFNIVCKGFADKSLKNQYSITELFAFLIVSCFQFSVMKNKLAFNLLAIKFMYLWEIHDRLFNFKAIEESHNPAHLWISITLLINVWHSWSNKVSFERFSYKLELENTKKRLNTVTESFSDGFLIISENIKIEFLNSYAQELLGCSFENLRTSIMQIEYLQNKKVCNFGTSNFLKDDLMYLLSNWYLEEATLGFVFLQNNNIEFKAKQIFWENKHALFLTIRNVNQSIELEKKIANDRMKNLLLRSVSHELRTPLNSIIYFTNELISKFYDKPLADYKQLKIIWISSKLMLSLINDIVDYTKLLSGAFTIQKSHCNIREVVRQVYELFNIQAIKKQISVIVRVDPSIPELIYTDSIRLNQILLNLMSNAFKNTLRGKIEICCVSTVNNKMRISVQDSGIGMNKEFMDSLLRNLNILNAPALNSNGTGLGLYISNLLIKQLGGKRLKINSNLGKGSTFSFSIAIFENNLLTGTHEKIESNFSEDYVELNSEPRFFLKSRQKDVLIVDDTEFNLEVLSSILKKNKISYEEASNGKIALEKVIKQDSIDQPYKVIIMDCEMPEMNGWKASEYIETLFRQGKLRCLPHIIGHSAYNSEEDIRLCYQSGMVYFLPKPCCPEKLVNVVRNYLNC</sequence>
<dbReference type="InterPro" id="IPR003594">
    <property type="entry name" value="HATPase_dom"/>
</dbReference>
<dbReference type="SMART" id="SM00388">
    <property type="entry name" value="HisKA"/>
    <property type="match status" value="1"/>
</dbReference>
<name>A0AAU9J8I8_9CILI</name>